<evidence type="ECO:0000256" key="1">
    <source>
        <dbReference type="SAM" id="Phobius"/>
    </source>
</evidence>
<feature type="transmembrane region" description="Helical" evidence="1">
    <location>
        <begin position="7"/>
        <end position="25"/>
    </location>
</feature>
<sequence length="199" mass="21616">MVSYYTVRLGIYSTIALFALIVLGLGGHLLYGLAIASGVLTLVTVIPVLVIDHFRRGTFVAWTGFELAWLFILWVLWISTGGQAASLASLCGGYSYDYFGDSYYVGLAEGYCHELSAIAAFGFFNFFLMLGMFIYIIIMAVRAHQGGYTNIWQDSLVEYKTNPNIGTAGPGTTYTQNTAMNSMSNEPKYASGPAGPGMV</sequence>
<proteinExistence type="predicted"/>
<name>A0A167MF86_CALVF</name>
<keyword evidence="3" id="KW-1185">Reference proteome</keyword>
<protein>
    <recommendedName>
        <fullName evidence="4">MARVEL domain-containing protein</fullName>
    </recommendedName>
</protein>
<keyword evidence="1" id="KW-0472">Membrane</keyword>
<dbReference type="STRING" id="1330018.A0A167MF86"/>
<reference evidence="2 3" key="1">
    <citation type="journal article" date="2016" name="Mol. Biol. Evol.">
        <title>Comparative Genomics of Early-Diverging Mushroom-Forming Fungi Provides Insights into the Origins of Lignocellulose Decay Capabilities.</title>
        <authorList>
            <person name="Nagy L.G."/>
            <person name="Riley R."/>
            <person name="Tritt A."/>
            <person name="Adam C."/>
            <person name="Daum C."/>
            <person name="Floudas D."/>
            <person name="Sun H."/>
            <person name="Yadav J.S."/>
            <person name="Pangilinan J."/>
            <person name="Larsson K.H."/>
            <person name="Matsuura K."/>
            <person name="Barry K."/>
            <person name="Labutti K."/>
            <person name="Kuo R."/>
            <person name="Ohm R.A."/>
            <person name="Bhattacharya S.S."/>
            <person name="Shirouzu T."/>
            <person name="Yoshinaga Y."/>
            <person name="Martin F.M."/>
            <person name="Grigoriev I.V."/>
            <person name="Hibbett D.S."/>
        </authorList>
    </citation>
    <scope>NUCLEOTIDE SEQUENCE [LARGE SCALE GENOMIC DNA]</scope>
    <source>
        <strain evidence="2 3">TUFC12733</strain>
    </source>
</reference>
<keyword evidence="1" id="KW-1133">Transmembrane helix</keyword>
<evidence type="ECO:0000313" key="2">
    <source>
        <dbReference type="EMBL" id="KZO96653.1"/>
    </source>
</evidence>
<gene>
    <name evidence="2" type="ORF">CALVIDRAFT_109819</name>
</gene>
<keyword evidence="1" id="KW-0812">Transmembrane</keyword>
<evidence type="ECO:0000313" key="3">
    <source>
        <dbReference type="Proteomes" id="UP000076738"/>
    </source>
</evidence>
<organism evidence="2 3">
    <name type="scientific">Calocera viscosa (strain TUFC12733)</name>
    <dbReference type="NCBI Taxonomy" id="1330018"/>
    <lineage>
        <taxon>Eukaryota</taxon>
        <taxon>Fungi</taxon>
        <taxon>Dikarya</taxon>
        <taxon>Basidiomycota</taxon>
        <taxon>Agaricomycotina</taxon>
        <taxon>Dacrymycetes</taxon>
        <taxon>Dacrymycetales</taxon>
        <taxon>Dacrymycetaceae</taxon>
        <taxon>Calocera</taxon>
    </lineage>
</organism>
<dbReference type="EMBL" id="KV417283">
    <property type="protein sequence ID" value="KZO96653.1"/>
    <property type="molecule type" value="Genomic_DNA"/>
</dbReference>
<feature type="transmembrane region" description="Helical" evidence="1">
    <location>
        <begin position="58"/>
        <end position="77"/>
    </location>
</feature>
<evidence type="ECO:0008006" key="4">
    <source>
        <dbReference type="Google" id="ProtNLM"/>
    </source>
</evidence>
<dbReference type="OrthoDB" id="3364107at2759"/>
<feature type="transmembrane region" description="Helical" evidence="1">
    <location>
        <begin position="31"/>
        <end position="51"/>
    </location>
</feature>
<dbReference type="Proteomes" id="UP000076738">
    <property type="component" value="Unassembled WGS sequence"/>
</dbReference>
<feature type="transmembrane region" description="Helical" evidence="1">
    <location>
        <begin position="117"/>
        <end position="138"/>
    </location>
</feature>
<accession>A0A167MF86</accession>
<dbReference type="AlphaFoldDB" id="A0A167MF86"/>